<organism evidence="2 3">
    <name type="scientific">Brevundimonas terrae</name>
    <dbReference type="NCBI Taxonomy" id="363631"/>
    <lineage>
        <taxon>Bacteria</taxon>
        <taxon>Pseudomonadati</taxon>
        <taxon>Pseudomonadota</taxon>
        <taxon>Alphaproteobacteria</taxon>
        <taxon>Caulobacterales</taxon>
        <taxon>Caulobacteraceae</taxon>
        <taxon>Brevundimonas</taxon>
    </lineage>
</organism>
<evidence type="ECO:0000313" key="3">
    <source>
        <dbReference type="Proteomes" id="UP001500791"/>
    </source>
</evidence>
<dbReference type="RefSeq" id="WP_343795031.1">
    <property type="nucleotide sequence ID" value="NZ_BAAAEJ010000011.1"/>
</dbReference>
<protein>
    <recommendedName>
        <fullName evidence="4">Energy transducer TonB</fullName>
    </recommendedName>
</protein>
<feature type="region of interest" description="Disordered" evidence="1">
    <location>
        <begin position="100"/>
        <end position="133"/>
    </location>
</feature>
<evidence type="ECO:0008006" key="4">
    <source>
        <dbReference type="Google" id="ProtNLM"/>
    </source>
</evidence>
<dbReference type="Proteomes" id="UP001500791">
    <property type="component" value="Unassembled WGS sequence"/>
</dbReference>
<feature type="compositionally biased region" description="Basic and acidic residues" evidence="1">
    <location>
        <begin position="54"/>
        <end position="63"/>
    </location>
</feature>
<feature type="region of interest" description="Disordered" evidence="1">
    <location>
        <begin position="36"/>
        <end position="86"/>
    </location>
</feature>
<evidence type="ECO:0000256" key="1">
    <source>
        <dbReference type="SAM" id="MobiDB-lite"/>
    </source>
</evidence>
<keyword evidence="3" id="KW-1185">Reference proteome</keyword>
<feature type="compositionally biased region" description="Polar residues" evidence="1">
    <location>
        <begin position="108"/>
        <end position="120"/>
    </location>
</feature>
<feature type="compositionally biased region" description="Polar residues" evidence="1">
    <location>
        <begin position="157"/>
        <end position="187"/>
    </location>
</feature>
<feature type="region of interest" description="Disordered" evidence="1">
    <location>
        <begin position="307"/>
        <end position="393"/>
    </location>
</feature>
<feature type="compositionally biased region" description="Low complexity" evidence="1">
    <location>
        <begin position="376"/>
        <end position="387"/>
    </location>
</feature>
<gene>
    <name evidence="2" type="ORF">GCM10009093_27850</name>
</gene>
<name>A0ABN0YLM2_9CAUL</name>
<dbReference type="EMBL" id="BAAAEJ010000011">
    <property type="protein sequence ID" value="GAA0399783.1"/>
    <property type="molecule type" value="Genomic_DNA"/>
</dbReference>
<evidence type="ECO:0000313" key="2">
    <source>
        <dbReference type="EMBL" id="GAA0399783.1"/>
    </source>
</evidence>
<comment type="caution">
    <text evidence="2">The sequence shown here is derived from an EMBL/GenBank/DDBJ whole genome shotgun (WGS) entry which is preliminary data.</text>
</comment>
<sequence>MLASVALHAAILIPVALNTVFIPTFDEDNSFEVWLDMRPPEPRPEPLTPPQPKPLERPQERTEQQLQDIVPETPPEPPLERPVEPPVEQRLNPLQQAQVERTERALPQVQQQRAQDTQSMDDAAPGAISDLDTTALPNVTARITRPHIEAIDGPVSESVSEIQNRSLPSVVSGQSNAANQTSQNEAADQSRDQAGAPDAPIPRRTRIDEDAEAALAAAAAGGALDDAWTYRPESGGASGGGAPAGGSSGAGGVAGNTATQMGRIYYGRTTPLDCTQPQMLSDVQRLSCDSADARRIREAIERGRRVMGTGDAARDARNAAEGQQQLNDYERRRAPLRSGVGVSQGSIQGGSGQGEALDELSGTNREIRKLQDQIGASNSPRAPNTAPATPPRD</sequence>
<proteinExistence type="predicted"/>
<feature type="region of interest" description="Disordered" evidence="1">
    <location>
        <begin position="154"/>
        <end position="202"/>
    </location>
</feature>
<accession>A0ABN0YLM2</accession>
<reference evidence="2 3" key="1">
    <citation type="journal article" date="2019" name="Int. J. Syst. Evol. Microbiol.">
        <title>The Global Catalogue of Microorganisms (GCM) 10K type strain sequencing project: providing services to taxonomists for standard genome sequencing and annotation.</title>
        <authorList>
            <consortium name="The Broad Institute Genomics Platform"/>
            <consortium name="The Broad Institute Genome Sequencing Center for Infectious Disease"/>
            <person name="Wu L."/>
            <person name="Ma J."/>
        </authorList>
    </citation>
    <scope>NUCLEOTIDE SEQUENCE [LARGE SCALE GENOMIC DNA]</scope>
    <source>
        <strain evidence="2 3">JCM 13476</strain>
    </source>
</reference>